<evidence type="ECO:0000313" key="3">
    <source>
        <dbReference type="Proteomes" id="UP000034753"/>
    </source>
</evidence>
<organism evidence="2 3">
    <name type="scientific">Candidatus Daviesbacteria bacterium GW2011_GWB1_41_5</name>
    <dbReference type="NCBI Taxonomy" id="1618429"/>
    <lineage>
        <taxon>Bacteria</taxon>
        <taxon>Candidatus Daviesiibacteriota</taxon>
    </lineage>
</organism>
<dbReference type="SUPFAM" id="SSF50952">
    <property type="entry name" value="Soluble quinoprotein glucose dehydrogenase"/>
    <property type="match status" value="1"/>
</dbReference>
<dbReference type="PANTHER" id="PTHR19328:SF53">
    <property type="entry name" value="MEMBRANE PROTEIN"/>
    <property type="match status" value="1"/>
</dbReference>
<evidence type="ECO:0000259" key="1">
    <source>
        <dbReference type="Pfam" id="PF22807"/>
    </source>
</evidence>
<dbReference type="InterPro" id="IPR011042">
    <property type="entry name" value="6-blade_b-propeller_TolB-like"/>
</dbReference>
<dbReference type="InterPro" id="IPR011041">
    <property type="entry name" value="Quinoprot_gluc/sorb_DH_b-prop"/>
</dbReference>
<dbReference type="Pfam" id="PF22807">
    <property type="entry name" value="TrAA12"/>
    <property type="match status" value="1"/>
</dbReference>
<dbReference type="Proteomes" id="UP000034753">
    <property type="component" value="Unassembled WGS sequence"/>
</dbReference>
<name>A0A0G0WLV0_9BACT</name>
<reference evidence="2 3" key="1">
    <citation type="journal article" date="2015" name="Nature">
        <title>rRNA introns, odd ribosomes, and small enigmatic genomes across a large radiation of phyla.</title>
        <authorList>
            <person name="Brown C.T."/>
            <person name="Hug L.A."/>
            <person name="Thomas B.C."/>
            <person name="Sharon I."/>
            <person name="Castelle C.J."/>
            <person name="Singh A."/>
            <person name="Wilkins M.J."/>
            <person name="Williams K.H."/>
            <person name="Banfield J.F."/>
        </authorList>
    </citation>
    <scope>NUCLEOTIDE SEQUENCE [LARGE SCALE GENOMIC DNA]</scope>
</reference>
<dbReference type="AlphaFoldDB" id="A0A0G0WLV0"/>
<gene>
    <name evidence="2" type="ORF">UU67_C0019G0002</name>
</gene>
<accession>A0A0G0WLV0</accession>
<sequence>MKYWKISLASVVIVAVLVWGFWGRLAGFGRFLGLLRGENSNINLTGLTLPSGFKLEVVVKNLNKPRVIVFDAKERMLVSELGANQITIFEPGADGKLVGRILIEKLRSPHGLAFYTDQKKKVTYLYVAESYQVVRYIYNVASGSVVVSSAENIANFSDTGLHITRTIAFGPNFRTTPIVKGYLDRETQLANKLYVSVGSSCNVCVEESWKRGAILEADPEGTFLAEFAGGLRNSVFFTFHPKTGQLWATEMGRDNLGDKLPPDEINIVKVANVETPFGARRYGWPFCYGDKIKDSTFNPAPFQRTDVPKDCTKTESSYLDIPAHSAPLGLAFITDPTWPTEWQDDLLVAYHGSWNSTAPVGYKIVRFVLAADGNITKDVAGQPQVEDFITGWLSNGKVSGRPVDLKFHAGSLFISDDYSGVIYKVSRVSQ</sequence>
<dbReference type="Gene3D" id="2.120.10.30">
    <property type="entry name" value="TolB, C-terminal domain"/>
    <property type="match status" value="1"/>
</dbReference>
<feature type="domain" description="Pyrroloquinoline quinone-dependent pyranose dehydrogenase beta-propeller" evidence="1">
    <location>
        <begin position="48"/>
        <end position="427"/>
    </location>
</feature>
<dbReference type="InterPro" id="IPR054539">
    <property type="entry name" value="Beta-prop_PDH"/>
</dbReference>
<dbReference type="PANTHER" id="PTHR19328">
    <property type="entry name" value="HEDGEHOG-INTERACTING PROTEIN"/>
    <property type="match status" value="1"/>
</dbReference>
<comment type="caution">
    <text evidence="2">The sequence shown here is derived from an EMBL/GenBank/DDBJ whole genome shotgun (WGS) entry which is preliminary data.</text>
</comment>
<protein>
    <submittedName>
        <fullName evidence="2">L-sorbosone dehydrogenase</fullName>
    </submittedName>
</protein>
<dbReference type="EMBL" id="LCBN01000019">
    <property type="protein sequence ID" value="KKS13724.1"/>
    <property type="molecule type" value="Genomic_DNA"/>
</dbReference>
<proteinExistence type="predicted"/>
<evidence type="ECO:0000313" key="2">
    <source>
        <dbReference type="EMBL" id="KKS13724.1"/>
    </source>
</evidence>